<dbReference type="PROSITE" id="PS00723">
    <property type="entry name" value="POLYPRENYL_SYNTHASE_1"/>
    <property type="match status" value="1"/>
</dbReference>
<name>A0A225AQ51_TALAT</name>
<dbReference type="PROSITE" id="PS00444">
    <property type="entry name" value="POLYPRENYL_SYNTHASE_2"/>
    <property type="match status" value="1"/>
</dbReference>
<dbReference type="GO" id="GO:0043386">
    <property type="term" value="P:mycotoxin biosynthetic process"/>
    <property type="evidence" value="ECO:0007669"/>
    <property type="project" value="UniProtKB-ARBA"/>
</dbReference>
<dbReference type="RefSeq" id="XP_020117850.1">
    <property type="nucleotide sequence ID" value="XM_020262150.1"/>
</dbReference>
<evidence type="ECO:0008006" key="7">
    <source>
        <dbReference type="Google" id="ProtNLM"/>
    </source>
</evidence>
<dbReference type="AlphaFoldDB" id="A0A225AQ51"/>
<organism evidence="5 6">
    <name type="scientific">Talaromyces atroroseus</name>
    <dbReference type="NCBI Taxonomy" id="1441469"/>
    <lineage>
        <taxon>Eukaryota</taxon>
        <taxon>Fungi</taxon>
        <taxon>Dikarya</taxon>
        <taxon>Ascomycota</taxon>
        <taxon>Pezizomycotina</taxon>
        <taxon>Eurotiomycetes</taxon>
        <taxon>Eurotiomycetidae</taxon>
        <taxon>Eurotiales</taxon>
        <taxon>Trichocomaceae</taxon>
        <taxon>Talaromyces</taxon>
        <taxon>Talaromyces sect. Trachyspermi</taxon>
    </lineage>
</organism>
<dbReference type="GeneID" id="31006987"/>
<sequence length="858" mass="96622">MMYSFSLRESALALVQRLGERIEDVHGLGFMSPAVYDTAWVSMVSKTENDQKMWLFPECFEYILFHQLEDGGWATYASEIDGILNTGASLLALKKHLDNPYQIISVSQRDLTDRIDRARVFLGNLLNGWNVESTLHVGFEILVPALLRYLEEEGITFSFPARERLLEIEKQKLSKFKAEHLYLPIKLSALHSLEAFIGVIDFDKVGHHKANGSFMASPSSTAAFLMHALQWDDECENYLKNAISSSSGQGSGGVPSAFPSTIFECTWPLATLLKVGYVFNAEIEPAVQKIRSYLHNTFTAEKGVVGFTPLVTADADDTATTALVLNLLNQSVSVEAMLNEFEEDHHFKTYSQERNPSFSANCNVLLALLYTPDPSVYTSQIEKATAFLYKKFTDSDLDVQDKWLLLSSEIRSLMVHGENEPQKKRLHPSLRQEIEKAISSGCSVLLDSTAEFASGWLWIEKVTYKSEVLAEAYVLAALKRAADLTRDNISNHNANGVYKIGVNEHSALPNHTHSDVVQHSLQTNGNGSHDEEPVKNGGIENDSSTIIHTNGTANGYYQRSEWTADQEQILLGPFDYLESLPGKNIRSQLIQAFNKWLKVPEKSLTVIENVISMLHTASLLIDDIQDQSLLRRGQPVAHSIFGTAQTMNSGNYIYFTALREIQQLNNPQAIDIYVNSLIDLHRGQGMELFWRDSLMCPTEEEYLDMVANKTGGLFCLAVQLMQVETTVEVDFVPLVRLLGIIFQICDDYLNLQSTAYTDNKGLCEDLTEGKFSFPIIHSIRKNPGNRQLINILKQKPREDDLKRYALSYMEGTDSFNYTRGVVNKLKEEAFNMIHCLEKQDLEENMAIRKLLARISLEL</sequence>
<dbReference type="GO" id="GO:0046165">
    <property type="term" value="P:alcohol biosynthetic process"/>
    <property type="evidence" value="ECO:0007669"/>
    <property type="project" value="UniProtKB-ARBA"/>
</dbReference>
<dbReference type="InterPro" id="IPR008930">
    <property type="entry name" value="Terpenoid_cyclase/PrenylTrfase"/>
</dbReference>
<dbReference type="Pfam" id="PF00348">
    <property type="entry name" value="polyprenyl_synt"/>
    <property type="match status" value="1"/>
</dbReference>
<dbReference type="CDD" id="cd00685">
    <property type="entry name" value="Trans_IPPS_HT"/>
    <property type="match status" value="1"/>
</dbReference>
<dbReference type="OrthoDB" id="2343925at2759"/>
<dbReference type="GO" id="GO:0004659">
    <property type="term" value="F:prenyltransferase activity"/>
    <property type="evidence" value="ECO:0007669"/>
    <property type="project" value="InterPro"/>
</dbReference>
<keyword evidence="6" id="KW-1185">Reference proteome</keyword>
<dbReference type="EMBL" id="LFMY01000011">
    <property type="protein sequence ID" value="OKL57729.1"/>
    <property type="molecule type" value="Genomic_DNA"/>
</dbReference>
<dbReference type="Gene3D" id="1.10.600.10">
    <property type="entry name" value="Farnesyl Diphosphate Synthase"/>
    <property type="match status" value="1"/>
</dbReference>
<evidence type="ECO:0000313" key="6">
    <source>
        <dbReference type="Proteomes" id="UP000214365"/>
    </source>
</evidence>
<evidence type="ECO:0000313" key="5">
    <source>
        <dbReference type="EMBL" id="OKL57729.1"/>
    </source>
</evidence>
<keyword evidence="1" id="KW-0808">Transferase</keyword>
<protein>
    <recommendedName>
        <fullName evidence="7">Geranylgeranyl pyrophosphate synthase</fullName>
    </recommendedName>
</protein>
<evidence type="ECO:0000256" key="1">
    <source>
        <dbReference type="ARBA" id="ARBA00022679"/>
    </source>
</evidence>
<dbReference type="InterPro" id="IPR000092">
    <property type="entry name" value="Polyprenyl_synt"/>
</dbReference>
<dbReference type="PANTHER" id="PTHR12001">
    <property type="entry name" value="GERANYLGERANYL PYROPHOSPHATE SYNTHASE"/>
    <property type="match status" value="1"/>
</dbReference>
<feature type="region of interest" description="Disordered" evidence="4">
    <location>
        <begin position="520"/>
        <end position="545"/>
    </location>
</feature>
<dbReference type="Proteomes" id="UP000214365">
    <property type="component" value="Unassembled WGS sequence"/>
</dbReference>
<evidence type="ECO:0000256" key="2">
    <source>
        <dbReference type="ARBA" id="ARBA00022723"/>
    </source>
</evidence>
<dbReference type="GO" id="GO:0046872">
    <property type="term" value="F:metal ion binding"/>
    <property type="evidence" value="ECO:0007669"/>
    <property type="project" value="UniProtKB-KW"/>
</dbReference>
<dbReference type="PANTHER" id="PTHR12001:SF44">
    <property type="entry name" value="GERANYLGERANYL PYROPHOSPHATE SYNTHASE"/>
    <property type="match status" value="1"/>
</dbReference>
<reference evidence="5 6" key="1">
    <citation type="submission" date="2015-06" db="EMBL/GenBank/DDBJ databases">
        <title>Talaromyces atroroseus IBT 11181 draft genome.</title>
        <authorList>
            <person name="Rasmussen K.B."/>
            <person name="Rasmussen S."/>
            <person name="Petersen B."/>
            <person name="Sicheritz-Ponten T."/>
            <person name="Mortensen U.H."/>
            <person name="Thrane U."/>
        </authorList>
    </citation>
    <scope>NUCLEOTIDE SEQUENCE [LARGE SCALE GENOMIC DNA]</scope>
    <source>
        <strain evidence="5 6">IBT 11181</strain>
    </source>
</reference>
<dbReference type="SUPFAM" id="SSF48576">
    <property type="entry name" value="Terpenoid synthases"/>
    <property type="match status" value="1"/>
</dbReference>
<accession>A0A225AQ51</accession>
<gene>
    <name evidence="5" type="ORF">UA08_07231</name>
</gene>
<dbReference type="SUPFAM" id="SSF48239">
    <property type="entry name" value="Terpenoid cyclases/Protein prenyltransferases"/>
    <property type="match status" value="1"/>
</dbReference>
<evidence type="ECO:0000256" key="3">
    <source>
        <dbReference type="ARBA" id="ARBA00022842"/>
    </source>
</evidence>
<dbReference type="InterPro" id="IPR008949">
    <property type="entry name" value="Isoprenoid_synthase_dom_sf"/>
</dbReference>
<keyword evidence="3" id="KW-0460">Magnesium</keyword>
<dbReference type="Gene3D" id="1.50.10.160">
    <property type="match status" value="1"/>
</dbReference>
<dbReference type="STRING" id="1441469.A0A225AQ51"/>
<dbReference type="SFLD" id="SFLDS00005">
    <property type="entry name" value="Isoprenoid_Synthase_Type_I"/>
    <property type="match status" value="1"/>
</dbReference>
<comment type="caution">
    <text evidence="5">The sequence shown here is derived from an EMBL/GenBank/DDBJ whole genome shotgun (WGS) entry which is preliminary data.</text>
</comment>
<keyword evidence="2" id="KW-0479">Metal-binding</keyword>
<dbReference type="GO" id="GO:0008299">
    <property type="term" value="P:isoprenoid biosynthetic process"/>
    <property type="evidence" value="ECO:0007669"/>
    <property type="project" value="InterPro"/>
</dbReference>
<dbReference type="InterPro" id="IPR033749">
    <property type="entry name" value="Polyprenyl_synt_CS"/>
</dbReference>
<evidence type="ECO:0000256" key="4">
    <source>
        <dbReference type="SAM" id="MobiDB-lite"/>
    </source>
</evidence>
<proteinExistence type="predicted"/>